<sequence>MSIDIGKCPQRSERGLSPELFVLKIPSSDIPDSIVDGDERWRVPISRENPPFRWWVLMLDDVPGGGTSHISRNLKHQNLHTHTQYLQPLDLSALRLLRQQQQQQQQQSHNSPHKA</sequence>
<name>A0ACD1GG16_9EURO</name>
<protein>
    <submittedName>
        <fullName evidence="1">Uncharacterized protein</fullName>
    </submittedName>
</protein>
<reference evidence="1" key="1">
    <citation type="submission" date="2018-02" db="EMBL/GenBank/DDBJ databases">
        <title>The genomes of Aspergillus section Nigri reveals drivers in fungal speciation.</title>
        <authorList>
            <consortium name="DOE Joint Genome Institute"/>
            <person name="Vesth T.C."/>
            <person name="Nybo J."/>
            <person name="Theobald S."/>
            <person name="Brandl J."/>
            <person name="Frisvad J.C."/>
            <person name="Nielsen K.F."/>
            <person name="Lyhne E.K."/>
            <person name="Kogle M.E."/>
            <person name="Kuo A."/>
            <person name="Riley R."/>
            <person name="Clum A."/>
            <person name="Nolan M."/>
            <person name="Lipzen A."/>
            <person name="Salamov A."/>
            <person name="Henrissat B."/>
            <person name="Wiebenga A."/>
            <person name="De vries R.P."/>
            <person name="Grigoriev I.V."/>
            <person name="Mortensen U.H."/>
            <person name="Andersen M.R."/>
            <person name="Baker S.E."/>
        </authorList>
    </citation>
    <scope>NUCLEOTIDE SEQUENCE</scope>
    <source>
        <strain evidence="1">CBS 621.78</strain>
    </source>
</reference>
<gene>
    <name evidence="1" type="ORF">BO95DRAFT_461335</name>
</gene>
<organism evidence="1 2">
    <name type="scientific">Aspergillus brunneoviolaceus CBS 621.78</name>
    <dbReference type="NCBI Taxonomy" id="1450534"/>
    <lineage>
        <taxon>Eukaryota</taxon>
        <taxon>Fungi</taxon>
        <taxon>Dikarya</taxon>
        <taxon>Ascomycota</taxon>
        <taxon>Pezizomycotina</taxon>
        <taxon>Eurotiomycetes</taxon>
        <taxon>Eurotiomycetidae</taxon>
        <taxon>Eurotiales</taxon>
        <taxon>Aspergillaceae</taxon>
        <taxon>Aspergillus</taxon>
        <taxon>Aspergillus subgen. Circumdati</taxon>
    </lineage>
</organism>
<keyword evidence="2" id="KW-1185">Reference proteome</keyword>
<evidence type="ECO:0000313" key="2">
    <source>
        <dbReference type="Proteomes" id="UP000249057"/>
    </source>
</evidence>
<evidence type="ECO:0000313" key="1">
    <source>
        <dbReference type="EMBL" id="RAH48254.1"/>
    </source>
</evidence>
<dbReference type="EMBL" id="KZ825325">
    <property type="protein sequence ID" value="RAH48254.1"/>
    <property type="molecule type" value="Genomic_DNA"/>
</dbReference>
<accession>A0ACD1GG16</accession>
<proteinExistence type="predicted"/>
<dbReference type="Proteomes" id="UP000249057">
    <property type="component" value="Unassembled WGS sequence"/>
</dbReference>